<protein>
    <submittedName>
        <fullName evidence="2">Probable transposase</fullName>
    </submittedName>
</protein>
<dbReference type="GO" id="GO:0004803">
    <property type="term" value="F:transposase activity"/>
    <property type="evidence" value="ECO:0007669"/>
    <property type="project" value="InterPro"/>
</dbReference>
<dbReference type="Proteomes" id="UP000004947">
    <property type="component" value="Unassembled WGS sequence"/>
</dbReference>
<keyword evidence="3" id="KW-1185">Reference proteome</keyword>
<evidence type="ECO:0000313" key="3">
    <source>
        <dbReference type="Proteomes" id="UP000004947"/>
    </source>
</evidence>
<dbReference type="GO" id="GO:0003677">
    <property type="term" value="F:DNA binding"/>
    <property type="evidence" value="ECO:0007669"/>
    <property type="project" value="InterPro"/>
</dbReference>
<proteinExistence type="predicted"/>
<dbReference type="PANTHER" id="PTHR33360:SF2">
    <property type="entry name" value="TRANSPOSASE FOR INSERTION SEQUENCE ELEMENT IS200"/>
    <property type="match status" value="1"/>
</dbReference>
<organism evidence="2 3">
    <name type="scientific">Lentisphaera araneosa HTCC2155</name>
    <dbReference type="NCBI Taxonomy" id="313628"/>
    <lineage>
        <taxon>Bacteria</taxon>
        <taxon>Pseudomonadati</taxon>
        <taxon>Lentisphaerota</taxon>
        <taxon>Lentisphaeria</taxon>
        <taxon>Lentisphaerales</taxon>
        <taxon>Lentisphaeraceae</taxon>
        <taxon>Lentisphaera</taxon>
    </lineage>
</organism>
<feature type="domain" description="Transposase IS200-like" evidence="1">
    <location>
        <begin position="9"/>
        <end position="124"/>
    </location>
</feature>
<dbReference type="InterPro" id="IPR002686">
    <property type="entry name" value="Transposase_17"/>
</dbReference>
<dbReference type="InterPro" id="IPR036515">
    <property type="entry name" value="Transposase_17_sf"/>
</dbReference>
<name>A6DTI6_9BACT</name>
<dbReference type="Gene3D" id="3.30.70.1290">
    <property type="entry name" value="Transposase IS200-like"/>
    <property type="match status" value="1"/>
</dbReference>
<comment type="caution">
    <text evidence="2">The sequence shown here is derived from an EMBL/GenBank/DDBJ whole genome shotgun (WGS) entry which is preliminary data.</text>
</comment>
<dbReference type="NCBIfam" id="NF033573">
    <property type="entry name" value="transpos_IS200"/>
    <property type="match status" value="1"/>
</dbReference>
<dbReference type="PANTHER" id="PTHR33360">
    <property type="entry name" value="TRANSPOSASE FOR INSERTION SEQUENCE ELEMENT IS200"/>
    <property type="match status" value="1"/>
</dbReference>
<dbReference type="SUPFAM" id="SSF143422">
    <property type="entry name" value="Transposase IS200-like"/>
    <property type="match status" value="1"/>
</dbReference>
<dbReference type="SMART" id="SM01321">
    <property type="entry name" value="Y1_Tnp"/>
    <property type="match status" value="1"/>
</dbReference>
<evidence type="ECO:0000259" key="1">
    <source>
        <dbReference type="SMART" id="SM01321"/>
    </source>
</evidence>
<sequence>MGKSLSQIYIHTIFHISFSDPVKIPNSLQDDLHKYIAGHCKSESCIPILINGTEDHIHLLTSLSKSISASSFVNKIKSTSSKWIKSNSHEHGLILKKFSWQKGYGVFSVSPSILDKVKAYVENQQEHHKRMTFKEEYMMFLEQYKIDLDDEKYLWVD</sequence>
<dbReference type="GO" id="GO:0006313">
    <property type="term" value="P:DNA transposition"/>
    <property type="evidence" value="ECO:0007669"/>
    <property type="project" value="InterPro"/>
</dbReference>
<dbReference type="eggNOG" id="COG1943">
    <property type="taxonomic scope" value="Bacteria"/>
</dbReference>
<dbReference type="Pfam" id="PF01797">
    <property type="entry name" value="Y1_Tnp"/>
    <property type="match status" value="1"/>
</dbReference>
<reference evidence="2 3" key="1">
    <citation type="journal article" date="2010" name="J. Bacteriol.">
        <title>Genome sequence of Lentisphaera araneosa HTCC2155T, the type species of the order Lentisphaerales in the phylum Lentisphaerae.</title>
        <authorList>
            <person name="Thrash J.C."/>
            <person name="Cho J.C."/>
            <person name="Vergin K.L."/>
            <person name="Morris R.M."/>
            <person name="Giovannoni S.J."/>
        </authorList>
    </citation>
    <scope>NUCLEOTIDE SEQUENCE [LARGE SCALE GENOMIC DNA]</scope>
    <source>
        <strain evidence="2 3">HTCC2155</strain>
    </source>
</reference>
<gene>
    <name evidence="2" type="ORF">LNTAR_01727</name>
</gene>
<dbReference type="OrthoDB" id="9797997at2"/>
<evidence type="ECO:0000313" key="2">
    <source>
        <dbReference type="EMBL" id="EDM25025.1"/>
    </source>
</evidence>
<dbReference type="RefSeq" id="WP_007281134.1">
    <property type="nucleotide sequence ID" value="NZ_ABCK01000038.1"/>
</dbReference>
<dbReference type="AlphaFoldDB" id="A6DTI6"/>
<accession>A6DTI6</accession>
<dbReference type="EMBL" id="ABCK01000038">
    <property type="protein sequence ID" value="EDM25025.1"/>
    <property type="molecule type" value="Genomic_DNA"/>
</dbReference>